<dbReference type="Pfam" id="PF02954">
    <property type="entry name" value="HTH_8"/>
    <property type="match status" value="1"/>
</dbReference>
<dbReference type="InterPro" id="IPR002197">
    <property type="entry name" value="HTH_Fis"/>
</dbReference>
<reference evidence="7" key="1">
    <citation type="journal article" date="2019" name="Int. J. Syst. Evol. Microbiol.">
        <title>The Global Catalogue of Microorganisms (GCM) 10K type strain sequencing project: providing services to taxonomists for standard genome sequencing and annotation.</title>
        <authorList>
            <consortium name="The Broad Institute Genomics Platform"/>
            <consortium name="The Broad Institute Genome Sequencing Center for Infectious Disease"/>
            <person name="Wu L."/>
            <person name="Ma J."/>
        </authorList>
    </citation>
    <scope>NUCLEOTIDE SEQUENCE [LARGE SCALE GENOMIC DNA]</scope>
    <source>
        <strain evidence="7">CGMCC 4.7093</strain>
    </source>
</reference>
<dbReference type="InterPro" id="IPR002078">
    <property type="entry name" value="Sigma_54_int"/>
</dbReference>
<dbReference type="InterPro" id="IPR029016">
    <property type="entry name" value="GAF-like_dom_sf"/>
</dbReference>
<keyword evidence="7" id="KW-1185">Reference proteome</keyword>
<dbReference type="Pfam" id="PF25601">
    <property type="entry name" value="AAA_lid_14"/>
    <property type="match status" value="1"/>
</dbReference>
<organism evidence="6 7">
    <name type="scientific">Actinomycetospora atypica</name>
    <dbReference type="NCBI Taxonomy" id="1290095"/>
    <lineage>
        <taxon>Bacteria</taxon>
        <taxon>Bacillati</taxon>
        <taxon>Actinomycetota</taxon>
        <taxon>Actinomycetes</taxon>
        <taxon>Pseudonocardiales</taxon>
        <taxon>Pseudonocardiaceae</taxon>
        <taxon>Actinomycetospora</taxon>
    </lineage>
</organism>
<evidence type="ECO:0000256" key="3">
    <source>
        <dbReference type="ARBA" id="ARBA00023015"/>
    </source>
</evidence>
<name>A0ABV9YJP2_9PSEU</name>
<dbReference type="EMBL" id="JBHSIV010000011">
    <property type="protein sequence ID" value="MFC5063053.1"/>
    <property type="molecule type" value="Genomic_DNA"/>
</dbReference>
<dbReference type="SUPFAM" id="SSF52540">
    <property type="entry name" value="P-loop containing nucleoside triphosphate hydrolases"/>
    <property type="match status" value="1"/>
</dbReference>
<dbReference type="InterPro" id="IPR027417">
    <property type="entry name" value="P-loop_NTPase"/>
</dbReference>
<dbReference type="Proteomes" id="UP001595947">
    <property type="component" value="Unassembled WGS sequence"/>
</dbReference>
<dbReference type="Gene3D" id="1.10.10.60">
    <property type="entry name" value="Homeodomain-like"/>
    <property type="match status" value="1"/>
</dbReference>
<evidence type="ECO:0000313" key="6">
    <source>
        <dbReference type="EMBL" id="MFC5063053.1"/>
    </source>
</evidence>
<protein>
    <submittedName>
        <fullName evidence="6">Helix-turn-helix domain-containing protein</fullName>
    </submittedName>
</protein>
<feature type="domain" description="Sigma-54 factor interaction" evidence="5">
    <location>
        <begin position="421"/>
        <end position="541"/>
    </location>
</feature>
<dbReference type="PRINTS" id="PR01590">
    <property type="entry name" value="HTHFIS"/>
</dbReference>
<dbReference type="SUPFAM" id="SSF46689">
    <property type="entry name" value="Homeodomain-like"/>
    <property type="match status" value="1"/>
</dbReference>
<dbReference type="PROSITE" id="PS50045">
    <property type="entry name" value="SIGMA54_INTERACT_4"/>
    <property type="match status" value="1"/>
</dbReference>
<keyword evidence="4" id="KW-0804">Transcription</keyword>
<dbReference type="Gene3D" id="1.10.8.60">
    <property type="match status" value="1"/>
</dbReference>
<evidence type="ECO:0000259" key="5">
    <source>
        <dbReference type="PROSITE" id="PS50045"/>
    </source>
</evidence>
<keyword evidence="2" id="KW-0067">ATP-binding</keyword>
<gene>
    <name evidence="6" type="ORF">ACFPBZ_12615</name>
</gene>
<evidence type="ECO:0000313" key="7">
    <source>
        <dbReference type="Proteomes" id="UP001595947"/>
    </source>
</evidence>
<dbReference type="PANTHER" id="PTHR32071:SF122">
    <property type="entry name" value="SIGMA FACTOR"/>
    <property type="match status" value="1"/>
</dbReference>
<sequence length="614" mass="64904">MTGPRDVELARVRFSARGAAAVDGAVRPAVLASWERSQHLGAHPGGRPAPFVGHDAGSSAIAEAGEVLGDFVTANPECGCSVLLVGADGVVRARRDTDPGFGEVLDAVRLAPGYCHAERLVGTTAMSVALHEGRAVELSGPEHVHPELRSLAAAAAPVPHLDGVVVVCSDASAAGMLLPLARTLARDVTGHAQARRRRGLLALHEAFDAAQGEGGAWVVATDGDVVLVGTGARRTPPADQQALGDLAVASVVLDDDRPPRHVDLPSGTCAEVEVREVRRDGEYLGCVLTAGPAVHADAGDDAEARRRQGSHVAPTGRRDFAAALRGPGDGRAPSAARVRANRELLTPHLRARQEVAANLAQGRDQLLVGEPGTGKRTLAVEQFARRHRGRAPVVLDCSTIGDAGRGDPLARVVAARDGAPQLVVLRQLQAVSPVAVRRLDEVLRRVADTPGAVVLVGCLDVESVDPTRPYGLLLRRFHETVRVPALRHRIDELGEIARSVLGSMAAGRSLRLSHQVVRVLEGYPWPGNVSELEDVLRYVVARKPVGVIQPPDLPASCFTSRAPKLSMLETAQCDAIIQALYEARGNRYRAASMLGIARSSLYRKIDAFGISYIA</sequence>
<evidence type="ECO:0000256" key="1">
    <source>
        <dbReference type="ARBA" id="ARBA00022741"/>
    </source>
</evidence>
<dbReference type="InterPro" id="IPR058031">
    <property type="entry name" value="AAA_lid_NorR"/>
</dbReference>
<dbReference type="RefSeq" id="WP_378036398.1">
    <property type="nucleotide sequence ID" value="NZ_JBHSIV010000011.1"/>
</dbReference>
<dbReference type="InterPro" id="IPR009057">
    <property type="entry name" value="Homeodomain-like_sf"/>
</dbReference>
<dbReference type="PANTHER" id="PTHR32071">
    <property type="entry name" value="TRANSCRIPTIONAL REGULATORY PROTEIN"/>
    <property type="match status" value="1"/>
</dbReference>
<accession>A0ABV9YJP2</accession>
<comment type="caution">
    <text evidence="6">The sequence shown here is derived from an EMBL/GenBank/DDBJ whole genome shotgun (WGS) entry which is preliminary data.</text>
</comment>
<evidence type="ECO:0000256" key="2">
    <source>
        <dbReference type="ARBA" id="ARBA00022840"/>
    </source>
</evidence>
<dbReference type="Gene3D" id="3.30.450.40">
    <property type="match status" value="1"/>
</dbReference>
<proteinExistence type="predicted"/>
<keyword evidence="3" id="KW-0805">Transcription regulation</keyword>
<keyword evidence="1" id="KW-0547">Nucleotide-binding</keyword>
<evidence type="ECO:0000256" key="4">
    <source>
        <dbReference type="ARBA" id="ARBA00023163"/>
    </source>
</evidence>